<proteinExistence type="predicted"/>
<dbReference type="EMBL" id="QGGG01000006">
    <property type="protein sequence ID" value="PWJ84209.1"/>
    <property type="molecule type" value="Genomic_DNA"/>
</dbReference>
<reference evidence="2 3" key="1">
    <citation type="submission" date="2018-05" db="EMBL/GenBank/DDBJ databases">
        <title>Genomic Encyclopedia of Type Strains, Phase IV (KMG-IV): sequencing the most valuable type-strain genomes for metagenomic binning, comparative biology and taxonomic classification.</title>
        <authorList>
            <person name="Goeker M."/>
        </authorList>
    </citation>
    <scope>NUCLEOTIDE SEQUENCE [LARGE SCALE GENOMIC DNA]</scope>
    <source>
        <strain evidence="2 3">DSM 6986</strain>
    </source>
</reference>
<keyword evidence="1" id="KW-1133">Transmembrane helix</keyword>
<feature type="transmembrane region" description="Helical" evidence="1">
    <location>
        <begin position="33"/>
        <end position="55"/>
    </location>
</feature>
<gene>
    <name evidence="2" type="ORF">C7441_106124</name>
</gene>
<keyword evidence="3" id="KW-1185">Reference proteome</keyword>
<dbReference type="InterPro" id="IPR010664">
    <property type="entry name" value="LipoPS_assembly_LptC-rel"/>
</dbReference>
<dbReference type="STRING" id="1192868.GCA_000304395_03268"/>
<dbReference type="Proteomes" id="UP000245396">
    <property type="component" value="Unassembled WGS sequence"/>
</dbReference>
<name>A0A316C392_PSESE</name>
<dbReference type="AlphaFoldDB" id="A0A316C392"/>
<protein>
    <submittedName>
        <fullName evidence="2">Lipopolysaccharide export system protein LptC</fullName>
    </submittedName>
</protein>
<evidence type="ECO:0000313" key="3">
    <source>
        <dbReference type="Proteomes" id="UP000245396"/>
    </source>
</evidence>
<organism evidence="2 3">
    <name type="scientific">Pseudaminobacter salicylatoxidans</name>
    <dbReference type="NCBI Taxonomy" id="93369"/>
    <lineage>
        <taxon>Bacteria</taxon>
        <taxon>Pseudomonadati</taxon>
        <taxon>Pseudomonadota</taxon>
        <taxon>Alphaproteobacteria</taxon>
        <taxon>Hyphomicrobiales</taxon>
        <taxon>Phyllobacteriaceae</taxon>
        <taxon>Pseudaminobacter</taxon>
    </lineage>
</organism>
<dbReference type="RefSeq" id="WP_425326578.1">
    <property type="nucleotide sequence ID" value="NZ_QGGG01000006.1"/>
</dbReference>
<evidence type="ECO:0000256" key="1">
    <source>
        <dbReference type="SAM" id="Phobius"/>
    </source>
</evidence>
<keyword evidence="1" id="KW-0472">Membrane</keyword>
<accession>A0A316C392</accession>
<dbReference type="Pfam" id="PF06835">
    <property type="entry name" value="LptC"/>
    <property type="match status" value="1"/>
</dbReference>
<keyword evidence="1" id="KW-0812">Transmembrane</keyword>
<comment type="caution">
    <text evidence="2">The sequence shown here is derived from an EMBL/GenBank/DDBJ whole genome shotgun (WGS) entry which is preliminary data.</text>
</comment>
<evidence type="ECO:0000313" key="2">
    <source>
        <dbReference type="EMBL" id="PWJ84209.1"/>
    </source>
</evidence>
<sequence>MTVDPAAHSAIATGHDLRAAFERARKHSLRVRFLKGALPLLAALMAVGFVGYSYFVTPASVAVVTDGSAYSDGKLVMANPKLEGFTKDSRPYKMTASRAVQDVKNEGIVQLEGIAAKLPIDKDNWAMVDAPHGTYDREKNTLDITSDMVITTADGMVAKLKSAFLDMASGGMKTNDPIDIETKGARITSDSMTILENGKVLVFENRVRMNIDPTRLKSGEDVSGGQDGVQ</sequence>